<keyword evidence="5" id="KW-0645">Protease</keyword>
<dbReference type="NCBIfam" id="TIGR00666">
    <property type="entry name" value="PBP4"/>
    <property type="match status" value="1"/>
</dbReference>
<keyword evidence="4" id="KW-0812">Transmembrane</keyword>
<dbReference type="PANTHER" id="PTHR30023:SF0">
    <property type="entry name" value="PENICILLIN-SENSITIVE CARBOXYPEPTIDASE A"/>
    <property type="match status" value="1"/>
</dbReference>
<protein>
    <submittedName>
        <fullName evidence="5">D-alanyl-D-alanine carboxypeptidase/D-alanyl-D-alanine-endopeptidase (Penicillin-binding protein 4)</fullName>
        <ecNumber evidence="5">3.4.16.4</ecNumber>
        <ecNumber evidence="5">3.4.21.-</ecNumber>
    </submittedName>
</protein>
<keyword evidence="5" id="KW-0121">Carboxypeptidase</keyword>
<dbReference type="RefSeq" id="WP_309972165.1">
    <property type="nucleotide sequence ID" value="NZ_JAVDWH010000001.1"/>
</dbReference>
<evidence type="ECO:0000313" key="5">
    <source>
        <dbReference type="EMBL" id="MDR7087949.1"/>
    </source>
</evidence>
<dbReference type="GO" id="GO:0009002">
    <property type="term" value="F:serine-type D-Ala-D-Ala carboxypeptidase activity"/>
    <property type="evidence" value="ECO:0007669"/>
    <property type="project" value="UniProtKB-EC"/>
</dbReference>
<accession>A0ABU1URZ2</accession>
<gene>
    <name evidence="5" type="ORF">J2X11_002788</name>
</gene>
<evidence type="ECO:0000256" key="4">
    <source>
        <dbReference type="SAM" id="Phobius"/>
    </source>
</evidence>
<evidence type="ECO:0000313" key="6">
    <source>
        <dbReference type="Proteomes" id="UP001257739"/>
    </source>
</evidence>
<keyword evidence="4" id="KW-1133">Transmembrane helix</keyword>
<sequence>MADRGVRRVERPRGAIGIPVVALVLALVLSFVLWSRGNLNSLICDGDCGPANVTAPEGLTDDSSASTARTDPAPSGSLDASKVEAAVSGAMKSAALGDHVGLVVMGSTGEVLVSRGTGTFIPASTAKLLTGFAALSEVGPQTRFTTSVVSDGDKIVLVGGGDPYLRVRKAKGSEREANANLTTLAARTAKALKRQGVDRVSLGFDSSLFSGPAASPGWKSSYVSGNIVTPVSALWADQGVVGGIRSRNPAASAATIFAKLLESRGIAVAGTPDSVSSSSASTPLASVRSATVAQIVEALVRTSDNQAAEVMLRHVAIAADEPATFEGGADAVTGVLAKAGIDTTGLRLFDGSGLSRNDRVSPTTLAQTVLAANANLSTSTLLSSLPVSGFDGTLTDRFSKSKRAYGLVRAKTGTLTGVHSLAGYAVEATGLPVIFALMSDGTPKIDLASAEAALDRVAAAIAACSCGSTP</sequence>
<feature type="region of interest" description="Disordered" evidence="3">
    <location>
        <begin position="55"/>
        <end position="80"/>
    </location>
</feature>
<keyword evidence="2 5" id="KW-0378">Hydrolase</keyword>
<keyword evidence="6" id="KW-1185">Reference proteome</keyword>
<dbReference type="Gene3D" id="3.50.80.20">
    <property type="entry name" value="D-Ala-D-Ala carboxypeptidase C, peptidase S13"/>
    <property type="match status" value="1"/>
</dbReference>
<dbReference type="EC" id="3.4.21.-" evidence="5"/>
<dbReference type="Proteomes" id="UP001257739">
    <property type="component" value="Unassembled WGS sequence"/>
</dbReference>
<feature type="transmembrane region" description="Helical" evidence="4">
    <location>
        <begin position="12"/>
        <end position="34"/>
    </location>
</feature>
<dbReference type="InterPro" id="IPR000667">
    <property type="entry name" value="Peptidase_S13"/>
</dbReference>
<reference evidence="5 6" key="1">
    <citation type="submission" date="2023-07" db="EMBL/GenBank/DDBJ databases">
        <title>Sorghum-associated microbial communities from plants grown in Nebraska, USA.</title>
        <authorList>
            <person name="Schachtman D."/>
        </authorList>
    </citation>
    <scope>NUCLEOTIDE SEQUENCE [LARGE SCALE GENOMIC DNA]</scope>
    <source>
        <strain evidence="5 6">BE248</strain>
    </source>
</reference>
<dbReference type="InterPro" id="IPR012338">
    <property type="entry name" value="Beta-lactam/transpept-like"/>
</dbReference>
<keyword evidence="4" id="KW-0472">Membrane</keyword>
<evidence type="ECO:0000256" key="3">
    <source>
        <dbReference type="SAM" id="MobiDB-lite"/>
    </source>
</evidence>
<dbReference type="Pfam" id="PF02113">
    <property type="entry name" value="Peptidase_S13"/>
    <property type="match status" value="2"/>
</dbReference>
<organism evidence="5 6">
    <name type="scientific">Aeromicrobium panaciterrae</name>
    <dbReference type="NCBI Taxonomy" id="363861"/>
    <lineage>
        <taxon>Bacteria</taxon>
        <taxon>Bacillati</taxon>
        <taxon>Actinomycetota</taxon>
        <taxon>Actinomycetes</taxon>
        <taxon>Propionibacteriales</taxon>
        <taxon>Nocardioidaceae</taxon>
        <taxon>Aeromicrobium</taxon>
    </lineage>
</organism>
<dbReference type="PRINTS" id="PR00922">
    <property type="entry name" value="DADACBPTASE3"/>
</dbReference>
<dbReference type="PANTHER" id="PTHR30023">
    <property type="entry name" value="D-ALANYL-D-ALANINE CARBOXYPEPTIDASE"/>
    <property type="match status" value="1"/>
</dbReference>
<evidence type="ECO:0000256" key="2">
    <source>
        <dbReference type="ARBA" id="ARBA00022801"/>
    </source>
</evidence>
<name>A0ABU1URZ2_9ACTN</name>
<dbReference type="EMBL" id="JAVDWH010000001">
    <property type="protein sequence ID" value="MDR7087949.1"/>
    <property type="molecule type" value="Genomic_DNA"/>
</dbReference>
<evidence type="ECO:0000256" key="1">
    <source>
        <dbReference type="ARBA" id="ARBA00006096"/>
    </source>
</evidence>
<dbReference type="EC" id="3.4.16.4" evidence="5"/>
<dbReference type="Gene3D" id="3.40.710.10">
    <property type="entry name" value="DD-peptidase/beta-lactamase superfamily"/>
    <property type="match status" value="1"/>
</dbReference>
<dbReference type="SUPFAM" id="SSF56601">
    <property type="entry name" value="beta-lactamase/transpeptidase-like"/>
    <property type="match status" value="1"/>
</dbReference>
<proteinExistence type="inferred from homology"/>
<comment type="caution">
    <text evidence="5">The sequence shown here is derived from an EMBL/GenBank/DDBJ whole genome shotgun (WGS) entry which is preliminary data.</text>
</comment>
<comment type="similarity">
    <text evidence="1">Belongs to the peptidase S13 family.</text>
</comment>